<evidence type="ECO:0000313" key="1">
    <source>
        <dbReference type="EMBL" id="QCC54312.1"/>
    </source>
</evidence>
<dbReference type="EMBL" id="CP031305">
    <property type="protein sequence ID" value="QCC54312.1"/>
    <property type="molecule type" value="Genomic_DNA"/>
</dbReference>
<dbReference type="Proteomes" id="UP000296822">
    <property type="component" value="Chromosome"/>
</dbReference>
<dbReference type="AlphaFoldDB" id="A0A4D6HMQ7"/>
<dbReference type="KEGG" id="nbg:DV706_07310"/>
<sequence>MPRSHSSRWRLRKRRTKRAESSEAIFLVQVFGGAVSASEPDDKKVDAEIALEPLAAAEASD</sequence>
<gene>
    <name evidence="1" type="ORF">DV706_07310</name>
</gene>
<evidence type="ECO:0000313" key="2">
    <source>
        <dbReference type="Proteomes" id="UP000296822"/>
    </source>
</evidence>
<organism evidence="1 2">
    <name type="scientific">Natronorubrum bangense</name>
    <dbReference type="NCBI Taxonomy" id="61858"/>
    <lineage>
        <taxon>Archaea</taxon>
        <taxon>Methanobacteriati</taxon>
        <taxon>Methanobacteriota</taxon>
        <taxon>Stenosarchaea group</taxon>
        <taxon>Halobacteria</taxon>
        <taxon>Halobacteriales</taxon>
        <taxon>Natrialbaceae</taxon>
        <taxon>Natronorubrum</taxon>
    </lineage>
</organism>
<name>A0A4D6HMQ7_9EURY</name>
<protein>
    <submittedName>
        <fullName evidence="1">Uncharacterized protein</fullName>
    </submittedName>
</protein>
<accession>A0A4D6HMQ7</accession>
<proteinExistence type="predicted"/>
<reference evidence="1 2" key="1">
    <citation type="journal article" date="2019" name="Nat. Commun.">
        <title>A new type of DNA phosphorothioation-based antiviral system in archaea.</title>
        <authorList>
            <person name="Xiong L."/>
            <person name="Liu S."/>
            <person name="Chen S."/>
            <person name="Xiao Y."/>
            <person name="Zhu B."/>
            <person name="Gao Y."/>
            <person name="Zhang Y."/>
            <person name="Chen B."/>
            <person name="Luo J."/>
            <person name="Deng Z."/>
            <person name="Chen X."/>
            <person name="Wang L."/>
            <person name="Chen S."/>
        </authorList>
    </citation>
    <scope>NUCLEOTIDE SEQUENCE [LARGE SCALE GENOMIC DNA]</scope>
    <source>
        <strain evidence="1 2">JCM 10635</strain>
    </source>
</reference>